<dbReference type="PATRIC" id="fig|226910.6.peg.82"/>
<evidence type="ECO:0000313" key="2">
    <source>
        <dbReference type="Proteomes" id="UP000031535"/>
    </source>
</evidence>
<comment type="caution">
    <text evidence="1">The sequence shown here is derived from an EMBL/GenBank/DDBJ whole genome shotgun (WGS) entry which is preliminary data.</text>
</comment>
<proteinExistence type="predicted"/>
<keyword evidence="2" id="KW-1185">Reference proteome</keyword>
<dbReference type="Proteomes" id="UP000031535">
    <property type="component" value="Unassembled WGS sequence"/>
</dbReference>
<gene>
    <name evidence="1" type="ORF">UCMB321_0082</name>
</gene>
<protein>
    <submittedName>
        <fullName evidence="1">Uncharacterized protein</fullName>
    </submittedName>
</protein>
<dbReference type="AlphaFoldDB" id="A0A0C2EJL7"/>
<accession>A0A0C2EJL7</accession>
<organism evidence="1 2">
    <name type="scientific">Pseudomonas batumici</name>
    <dbReference type="NCBI Taxonomy" id="226910"/>
    <lineage>
        <taxon>Bacteria</taxon>
        <taxon>Pseudomonadati</taxon>
        <taxon>Pseudomonadota</taxon>
        <taxon>Gammaproteobacteria</taxon>
        <taxon>Pseudomonadales</taxon>
        <taxon>Pseudomonadaceae</taxon>
        <taxon>Pseudomonas</taxon>
    </lineage>
</organism>
<sequence length="74" mass="7966">MAVGPAHGALGWMSRLQREECLWSLRGETLTCRSRLAGDGGLKGAARLKGLIAGKPAPTMIAFITVRRYPQVLC</sequence>
<reference evidence="1 2" key="1">
    <citation type="submission" date="2015-01" db="EMBL/GenBank/DDBJ databases">
        <title>Complete genome of Pseudomonas batumici UCM B-321 producer of the batumin antibiotic with strong antistaphilococcal and potential anticancer activity.</title>
        <authorList>
            <person name="Klochko V.V."/>
            <person name="Zelena L.B."/>
            <person name="Elena K.A."/>
            <person name="Reva O.N."/>
        </authorList>
    </citation>
    <scope>NUCLEOTIDE SEQUENCE [LARGE SCALE GENOMIC DNA]</scope>
    <source>
        <strain evidence="1 2">UCM B-321</strain>
    </source>
</reference>
<dbReference type="EMBL" id="JXDG01000001">
    <property type="protein sequence ID" value="KIH86209.1"/>
    <property type="molecule type" value="Genomic_DNA"/>
</dbReference>
<name>A0A0C2EJL7_9PSED</name>
<evidence type="ECO:0000313" key="1">
    <source>
        <dbReference type="EMBL" id="KIH86209.1"/>
    </source>
</evidence>